<dbReference type="Pfam" id="PF00171">
    <property type="entry name" value="Aldedh"/>
    <property type="match status" value="1"/>
</dbReference>
<reference evidence="4 5" key="1">
    <citation type="journal article" date="2020" name="Biotechnol. Biofuels">
        <title>New insights from the biogas microbiome by comprehensive genome-resolved metagenomics of nearly 1600 species originating from multiple anaerobic digesters.</title>
        <authorList>
            <person name="Campanaro S."/>
            <person name="Treu L."/>
            <person name="Rodriguez-R L.M."/>
            <person name="Kovalovszki A."/>
            <person name="Ziels R.M."/>
            <person name="Maus I."/>
            <person name="Zhu X."/>
            <person name="Kougias P.G."/>
            <person name="Basile A."/>
            <person name="Luo G."/>
            <person name="Schluter A."/>
            <person name="Konstantinidis K.T."/>
            <person name="Angelidaki I."/>
        </authorList>
    </citation>
    <scope>NUCLEOTIDE SEQUENCE [LARGE SCALE GENOMIC DNA]</scope>
    <source>
        <strain evidence="4">AS04akNAM_66</strain>
    </source>
</reference>
<dbReference type="AlphaFoldDB" id="A0A7V6PEN2"/>
<evidence type="ECO:0000259" key="3">
    <source>
        <dbReference type="Pfam" id="PF00171"/>
    </source>
</evidence>
<dbReference type="EMBL" id="DUMN01000515">
    <property type="protein sequence ID" value="HHV69558.1"/>
    <property type="molecule type" value="Genomic_DNA"/>
</dbReference>
<sequence>MEMTMIFKPHGCHLIAGEWVAGEATFASTPATGPSHEFAVGTPALVARACEAAEDAFWTYGYTSREERAQFLEAIADEIEARAAAITEIGTQETGLPAGRLEGERGRTTGQ</sequence>
<dbReference type="SUPFAM" id="SSF53720">
    <property type="entry name" value="ALDH-like"/>
    <property type="match status" value="1"/>
</dbReference>
<feature type="domain" description="Aldehyde dehydrogenase" evidence="3">
    <location>
        <begin position="35"/>
        <end position="104"/>
    </location>
</feature>
<accession>A0A7V6PEN2</accession>
<proteinExistence type="predicted"/>
<name>A0A7V6PEN2_9HYPH</name>
<comment type="caution">
    <text evidence="4">The sequence shown here is derived from an EMBL/GenBank/DDBJ whole genome shotgun (WGS) entry which is preliminary data.</text>
</comment>
<dbReference type="GO" id="GO:0016491">
    <property type="term" value="F:oxidoreductase activity"/>
    <property type="evidence" value="ECO:0007669"/>
    <property type="project" value="UniProtKB-KW"/>
</dbReference>
<evidence type="ECO:0000313" key="5">
    <source>
        <dbReference type="Proteomes" id="UP000551563"/>
    </source>
</evidence>
<evidence type="ECO:0000256" key="2">
    <source>
        <dbReference type="SAM" id="MobiDB-lite"/>
    </source>
</evidence>
<feature type="non-terminal residue" evidence="4">
    <location>
        <position position="111"/>
    </location>
</feature>
<feature type="region of interest" description="Disordered" evidence="2">
    <location>
        <begin position="90"/>
        <end position="111"/>
    </location>
</feature>
<gene>
    <name evidence="4" type="ORF">GXX48_18260</name>
</gene>
<dbReference type="InterPro" id="IPR016161">
    <property type="entry name" value="Ald_DH/histidinol_DH"/>
</dbReference>
<dbReference type="InterPro" id="IPR016162">
    <property type="entry name" value="Ald_DH_N"/>
</dbReference>
<keyword evidence="1" id="KW-0560">Oxidoreductase</keyword>
<feature type="compositionally biased region" description="Basic and acidic residues" evidence="2">
    <location>
        <begin position="101"/>
        <end position="111"/>
    </location>
</feature>
<protein>
    <submittedName>
        <fullName evidence="4">Aldehyde dehydrogenase family protein</fullName>
    </submittedName>
</protein>
<evidence type="ECO:0000256" key="1">
    <source>
        <dbReference type="ARBA" id="ARBA00023002"/>
    </source>
</evidence>
<evidence type="ECO:0000313" key="4">
    <source>
        <dbReference type="EMBL" id="HHV69558.1"/>
    </source>
</evidence>
<dbReference type="Proteomes" id="UP000551563">
    <property type="component" value="Unassembled WGS sequence"/>
</dbReference>
<dbReference type="Gene3D" id="3.40.605.10">
    <property type="entry name" value="Aldehyde Dehydrogenase, Chain A, domain 1"/>
    <property type="match status" value="1"/>
</dbReference>
<dbReference type="InterPro" id="IPR015590">
    <property type="entry name" value="Aldehyde_DH_dom"/>
</dbReference>
<organism evidence="4 5">
    <name type="scientific">Brucella intermedia</name>
    <dbReference type="NCBI Taxonomy" id="94625"/>
    <lineage>
        <taxon>Bacteria</taxon>
        <taxon>Pseudomonadati</taxon>
        <taxon>Pseudomonadota</taxon>
        <taxon>Alphaproteobacteria</taxon>
        <taxon>Hyphomicrobiales</taxon>
        <taxon>Brucellaceae</taxon>
        <taxon>Brucella/Ochrobactrum group</taxon>
        <taxon>Brucella</taxon>
    </lineage>
</organism>